<dbReference type="AlphaFoldDB" id="A0A1I1NID6"/>
<sequence>MKLVLYMGKEDFEFSNIQVKKALNIGVGIFAVFLFIKTFLIDTDKKRIDNSLKNIKEESFDGLVIDKGFDKFNHNASVIYFKDKTKVALFGQFWAQINIGDSLIKKKGETIITVYRNKEKFILDNKEIMDSWRK</sequence>
<evidence type="ECO:0000313" key="2">
    <source>
        <dbReference type="EMBL" id="SFC97245.1"/>
    </source>
</evidence>
<organism evidence="2 3">
    <name type="scientific">Flavobacterium phragmitis</name>
    <dbReference type="NCBI Taxonomy" id="739143"/>
    <lineage>
        <taxon>Bacteria</taxon>
        <taxon>Pseudomonadati</taxon>
        <taxon>Bacteroidota</taxon>
        <taxon>Flavobacteriia</taxon>
        <taxon>Flavobacteriales</taxon>
        <taxon>Flavobacteriaceae</taxon>
        <taxon>Flavobacterium</taxon>
    </lineage>
</organism>
<evidence type="ECO:0000256" key="1">
    <source>
        <dbReference type="SAM" id="Phobius"/>
    </source>
</evidence>
<gene>
    <name evidence="2" type="ORF">SAMN05216297_103295</name>
</gene>
<dbReference type="EMBL" id="FOMH01000003">
    <property type="protein sequence ID" value="SFC97245.1"/>
    <property type="molecule type" value="Genomic_DNA"/>
</dbReference>
<name>A0A1I1NID6_9FLAO</name>
<keyword evidence="1" id="KW-1133">Transmembrane helix</keyword>
<evidence type="ECO:0000313" key="3">
    <source>
        <dbReference type="Proteomes" id="UP000199672"/>
    </source>
</evidence>
<proteinExistence type="predicted"/>
<keyword evidence="1" id="KW-0472">Membrane</keyword>
<keyword evidence="1" id="KW-0812">Transmembrane</keyword>
<dbReference type="Proteomes" id="UP000199672">
    <property type="component" value="Unassembled WGS sequence"/>
</dbReference>
<dbReference type="STRING" id="739143.SAMN05216297_103295"/>
<accession>A0A1I1NID6</accession>
<keyword evidence="3" id="KW-1185">Reference proteome</keyword>
<feature type="transmembrane region" description="Helical" evidence="1">
    <location>
        <begin position="22"/>
        <end position="40"/>
    </location>
</feature>
<protein>
    <submittedName>
        <fullName evidence="2">Uncharacterized protein</fullName>
    </submittedName>
</protein>
<reference evidence="3" key="1">
    <citation type="submission" date="2016-10" db="EMBL/GenBank/DDBJ databases">
        <authorList>
            <person name="Varghese N."/>
            <person name="Submissions S."/>
        </authorList>
    </citation>
    <scope>NUCLEOTIDE SEQUENCE [LARGE SCALE GENOMIC DNA]</scope>
    <source>
        <strain evidence="3">CGMCC 1.10370</strain>
    </source>
</reference>